<dbReference type="InterPro" id="IPR007197">
    <property type="entry name" value="rSAM"/>
</dbReference>
<dbReference type="SFLD" id="SFLDG01067">
    <property type="entry name" value="SPASM/twitch_domain_containing"/>
    <property type="match status" value="1"/>
</dbReference>
<dbReference type="Pfam" id="PF06463">
    <property type="entry name" value="Mob_synth_C"/>
    <property type="match status" value="1"/>
</dbReference>
<evidence type="ECO:0000256" key="10">
    <source>
        <dbReference type="ARBA" id="ARBA00023150"/>
    </source>
</evidence>
<dbReference type="RefSeq" id="WP_302882814.1">
    <property type="nucleotide sequence ID" value="NZ_JAUMIT010000001.1"/>
</dbReference>
<dbReference type="CDD" id="cd01335">
    <property type="entry name" value="Radical_SAM"/>
    <property type="match status" value="1"/>
</dbReference>
<sequence>MQHINNKKKHIKKTDNILIDNFNREHTYLRISITEKCNLRCTYCMPAEGIPLSPKSHIMNYDEVFEIAKKFVDLGVTKIRITGGEPLVRKDVAIILRKLATLPVELSITTNGAIIDKFMDVFKECNIQKINISIDSLNETKFNQITRRKDFERVYKNIMLFTNDDFFKVKLNCVLMKDVNDDEINDFIEFTKHHKLNVRFIEFMPFNGNEWKLDQLVSLATIVETAQNHFGTSDIVRINDAPNDTSKNYQLKNAKGSFAIISTVTNPFCDSCNRIRLTANGKLKNCLFSGGEEDLLTAIRAGENIEKPIKIAIQSKKKMRGGMDSQKQFTTDELRLDNRSMIAIGG</sequence>
<dbReference type="InterPro" id="IPR013785">
    <property type="entry name" value="Aldolase_TIM"/>
</dbReference>
<accession>A0ABT8VNL7</accession>
<evidence type="ECO:0000256" key="6">
    <source>
        <dbReference type="ARBA" id="ARBA00022741"/>
    </source>
</evidence>
<evidence type="ECO:0000256" key="3">
    <source>
        <dbReference type="ARBA" id="ARBA00022485"/>
    </source>
</evidence>
<evidence type="ECO:0000256" key="9">
    <source>
        <dbReference type="ARBA" id="ARBA00023134"/>
    </source>
</evidence>
<evidence type="ECO:0000313" key="15">
    <source>
        <dbReference type="Proteomes" id="UP001168642"/>
    </source>
</evidence>
<dbReference type="PANTHER" id="PTHR22960">
    <property type="entry name" value="MOLYBDOPTERIN COFACTOR SYNTHESIS PROTEIN A"/>
    <property type="match status" value="1"/>
</dbReference>
<keyword evidence="6" id="KW-0547">Nucleotide-binding</keyword>
<dbReference type="InterPro" id="IPR040064">
    <property type="entry name" value="MoaA-like"/>
</dbReference>
<evidence type="ECO:0000256" key="11">
    <source>
        <dbReference type="ARBA" id="ARBA00023239"/>
    </source>
</evidence>
<keyword evidence="11 14" id="KW-0456">Lyase</keyword>
<evidence type="ECO:0000256" key="12">
    <source>
        <dbReference type="ARBA" id="ARBA00048697"/>
    </source>
</evidence>
<dbReference type="PROSITE" id="PS01305">
    <property type="entry name" value="MOAA_NIFB_PQQE"/>
    <property type="match status" value="1"/>
</dbReference>
<keyword evidence="3" id="KW-0004">4Fe-4S</keyword>
<dbReference type="PANTHER" id="PTHR22960:SF0">
    <property type="entry name" value="MOLYBDENUM COFACTOR BIOSYNTHESIS PROTEIN 1"/>
    <property type="match status" value="1"/>
</dbReference>
<dbReference type="CDD" id="cd21117">
    <property type="entry name" value="Twitch_MoaA"/>
    <property type="match status" value="1"/>
</dbReference>
<evidence type="ECO:0000256" key="8">
    <source>
        <dbReference type="ARBA" id="ARBA00023014"/>
    </source>
</evidence>
<dbReference type="InterPro" id="IPR006638">
    <property type="entry name" value="Elp3/MiaA/NifB-like_rSAM"/>
</dbReference>
<evidence type="ECO:0000259" key="13">
    <source>
        <dbReference type="PROSITE" id="PS51918"/>
    </source>
</evidence>
<proteinExistence type="predicted"/>
<reference evidence="14" key="1">
    <citation type="submission" date="2023-07" db="EMBL/GenBank/DDBJ databases">
        <title>Wenyingzhuangia sp. chi5 genome sequencing and assembly.</title>
        <authorList>
            <person name="Park S."/>
        </authorList>
    </citation>
    <scope>NUCLEOTIDE SEQUENCE</scope>
    <source>
        <strain evidence="14">Chi5</strain>
    </source>
</reference>
<comment type="catalytic activity">
    <reaction evidence="12">
        <text>GTP + AH2 + S-adenosyl-L-methionine = (8S)-3',8-cyclo-7,8-dihydroguanosine 5'-triphosphate + 5'-deoxyadenosine + L-methionine + A + H(+)</text>
        <dbReference type="Rhea" id="RHEA:49576"/>
        <dbReference type="ChEBI" id="CHEBI:13193"/>
        <dbReference type="ChEBI" id="CHEBI:15378"/>
        <dbReference type="ChEBI" id="CHEBI:17319"/>
        <dbReference type="ChEBI" id="CHEBI:17499"/>
        <dbReference type="ChEBI" id="CHEBI:37565"/>
        <dbReference type="ChEBI" id="CHEBI:57844"/>
        <dbReference type="ChEBI" id="CHEBI:59789"/>
        <dbReference type="ChEBI" id="CHEBI:131766"/>
        <dbReference type="EC" id="4.1.99.22"/>
    </reaction>
</comment>
<dbReference type="SFLD" id="SFLDS00029">
    <property type="entry name" value="Radical_SAM"/>
    <property type="match status" value="1"/>
</dbReference>
<comment type="caution">
    <text evidence="14">The sequence shown here is derived from an EMBL/GenBank/DDBJ whole genome shotgun (WGS) entry which is preliminary data.</text>
</comment>
<evidence type="ECO:0000256" key="2">
    <source>
        <dbReference type="ARBA" id="ARBA00012167"/>
    </source>
</evidence>
<keyword evidence="10" id="KW-0501">Molybdenum cofactor biosynthesis</keyword>
<keyword evidence="9" id="KW-0342">GTP-binding</keyword>
<dbReference type="InterPro" id="IPR010505">
    <property type="entry name" value="MoaA_twitch"/>
</dbReference>
<dbReference type="InterPro" id="IPR050105">
    <property type="entry name" value="MoCo_biosynth_MoaA/MoaC"/>
</dbReference>
<dbReference type="NCBIfam" id="TIGR02666">
    <property type="entry name" value="moaA"/>
    <property type="match status" value="1"/>
</dbReference>
<dbReference type="SUPFAM" id="SSF102114">
    <property type="entry name" value="Radical SAM enzymes"/>
    <property type="match status" value="1"/>
</dbReference>
<evidence type="ECO:0000313" key="14">
    <source>
        <dbReference type="EMBL" id="MDO3693565.1"/>
    </source>
</evidence>
<dbReference type="Proteomes" id="UP001168642">
    <property type="component" value="Unassembled WGS sequence"/>
</dbReference>
<keyword evidence="15" id="KW-1185">Reference proteome</keyword>
<organism evidence="14 15">
    <name type="scientific">Wenyingzhuangia gilva</name>
    <dbReference type="NCBI Taxonomy" id="3057677"/>
    <lineage>
        <taxon>Bacteria</taxon>
        <taxon>Pseudomonadati</taxon>
        <taxon>Bacteroidota</taxon>
        <taxon>Flavobacteriia</taxon>
        <taxon>Flavobacteriales</taxon>
        <taxon>Flavobacteriaceae</taxon>
        <taxon>Wenyingzhuangia</taxon>
    </lineage>
</organism>
<keyword evidence="7" id="KW-0408">Iron</keyword>
<dbReference type="GO" id="GO:0061798">
    <property type="term" value="F:GTP 3',8'-cyclase activity"/>
    <property type="evidence" value="ECO:0007669"/>
    <property type="project" value="UniProtKB-EC"/>
</dbReference>
<feature type="domain" description="Radical SAM core" evidence="13">
    <location>
        <begin position="21"/>
        <end position="233"/>
    </location>
</feature>
<dbReference type="InterPro" id="IPR000385">
    <property type="entry name" value="MoaA_NifB_PqqE_Fe-S-bd_CS"/>
</dbReference>
<comment type="cofactor">
    <cofactor evidence="1">
        <name>[4Fe-4S] cluster</name>
        <dbReference type="ChEBI" id="CHEBI:49883"/>
    </cofactor>
</comment>
<evidence type="ECO:0000256" key="7">
    <source>
        <dbReference type="ARBA" id="ARBA00023004"/>
    </source>
</evidence>
<name>A0ABT8VNL7_9FLAO</name>
<dbReference type="EMBL" id="JAUMIT010000001">
    <property type="protein sequence ID" value="MDO3693565.1"/>
    <property type="molecule type" value="Genomic_DNA"/>
</dbReference>
<evidence type="ECO:0000256" key="4">
    <source>
        <dbReference type="ARBA" id="ARBA00022691"/>
    </source>
</evidence>
<dbReference type="EC" id="4.1.99.22" evidence="2"/>
<dbReference type="SFLD" id="SFLDG01386">
    <property type="entry name" value="main_SPASM_domain-containing"/>
    <property type="match status" value="1"/>
</dbReference>
<dbReference type="InterPro" id="IPR058240">
    <property type="entry name" value="rSAM_sf"/>
</dbReference>
<dbReference type="Pfam" id="PF04055">
    <property type="entry name" value="Radical_SAM"/>
    <property type="match status" value="1"/>
</dbReference>
<dbReference type="PROSITE" id="PS51918">
    <property type="entry name" value="RADICAL_SAM"/>
    <property type="match status" value="1"/>
</dbReference>
<evidence type="ECO:0000256" key="5">
    <source>
        <dbReference type="ARBA" id="ARBA00022723"/>
    </source>
</evidence>
<gene>
    <name evidence="14" type="primary">moaA</name>
    <name evidence="14" type="ORF">QVZ41_01720</name>
</gene>
<dbReference type="SFLD" id="SFLDG01383">
    <property type="entry name" value="cyclic_pyranopterin_phosphate"/>
    <property type="match status" value="1"/>
</dbReference>
<dbReference type="SMART" id="SM00729">
    <property type="entry name" value="Elp3"/>
    <property type="match status" value="1"/>
</dbReference>
<evidence type="ECO:0000256" key="1">
    <source>
        <dbReference type="ARBA" id="ARBA00001966"/>
    </source>
</evidence>
<keyword evidence="8" id="KW-0411">Iron-sulfur</keyword>
<keyword evidence="5" id="KW-0479">Metal-binding</keyword>
<protein>
    <recommendedName>
        <fullName evidence="2">GTP 3',8-cyclase</fullName>
        <ecNumber evidence="2">4.1.99.22</ecNumber>
    </recommendedName>
</protein>
<dbReference type="InterPro" id="IPR013483">
    <property type="entry name" value="MoaA"/>
</dbReference>
<dbReference type="Gene3D" id="3.20.20.70">
    <property type="entry name" value="Aldolase class I"/>
    <property type="match status" value="1"/>
</dbReference>
<keyword evidence="4" id="KW-0949">S-adenosyl-L-methionine</keyword>